<accession>A0A1U7WEC1</accession>
<evidence type="ECO:0000259" key="1">
    <source>
        <dbReference type="SMART" id="SM00256"/>
    </source>
</evidence>
<dbReference type="RefSeq" id="XP_009775596.1">
    <property type="nucleotide sequence ID" value="XM_009777294.1"/>
</dbReference>
<dbReference type="STRING" id="4096.A0A1U7WEC1"/>
<dbReference type="Pfam" id="PF00646">
    <property type="entry name" value="F-box"/>
    <property type="match status" value="1"/>
</dbReference>
<keyword evidence="2" id="KW-1185">Reference proteome</keyword>
<dbReference type="Gene3D" id="1.20.1280.50">
    <property type="match status" value="1"/>
</dbReference>
<dbReference type="AlphaFoldDB" id="A0A1U7WEC1"/>
<reference evidence="3" key="2">
    <citation type="submission" date="2025-08" db="UniProtKB">
        <authorList>
            <consortium name="RefSeq"/>
        </authorList>
    </citation>
    <scope>IDENTIFICATION</scope>
    <source>
        <tissue evidence="3">Leaf</tissue>
    </source>
</reference>
<dbReference type="SUPFAM" id="SSF81383">
    <property type="entry name" value="F-box domain"/>
    <property type="match status" value="1"/>
</dbReference>
<reference evidence="2" key="1">
    <citation type="journal article" date="2013" name="Genome Biol.">
        <title>Reference genomes and transcriptomes of Nicotiana sylvestris and Nicotiana tomentosiformis.</title>
        <authorList>
            <person name="Sierro N."/>
            <person name="Battey J.N."/>
            <person name="Ouadi S."/>
            <person name="Bovet L."/>
            <person name="Goepfert S."/>
            <person name="Bakaher N."/>
            <person name="Peitsch M.C."/>
            <person name="Ivanov N.V."/>
        </authorList>
    </citation>
    <scope>NUCLEOTIDE SEQUENCE [LARGE SCALE GENOMIC DNA]</scope>
</reference>
<dbReference type="PANTHER" id="PTHR31111:SF24">
    <property type="entry name" value="F-BOX PROTEIN"/>
    <property type="match status" value="1"/>
</dbReference>
<organism evidence="2 3">
    <name type="scientific">Nicotiana sylvestris</name>
    <name type="common">Wood tobacco</name>
    <name type="synonym">South American tobacco</name>
    <dbReference type="NCBI Taxonomy" id="4096"/>
    <lineage>
        <taxon>Eukaryota</taxon>
        <taxon>Viridiplantae</taxon>
        <taxon>Streptophyta</taxon>
        <taxon>Embryophyta</taxon>
        <taxon>Tracheophyta</taxon>
        <taxon>Spermatophyta</taxon>
        <taxon>Magnoliopsida</taxon>
        <taxon>eudicotyledons</taxon>
        <taxon>Gunneridae</taxon>
        <taxon>Pentapetalae</taxon>
        <taxon>asterids</taxon>
        <taxon>lamiids</taxon>
        <taxon>Solanales</taxon>
        <taxon>Solanaceae</taxon>
        <taxon>Nicotianoideae</taxon>
        <taxon>Nicotianeae</taxon>
        <taxon>Nicotiana</taxon>
    </lineage>
</organism>
<name>A0A1U7WEC1_NICSY</name>
<protein>
    <submittedName>
        <fullName evidence="3">F-box protein At1g50870</fullName>
    </submittedName>
</protein>
<evidence type="ECO:0000313" key="3">
    <source>
        <dbReference type="RefSeq" id="XP_009775596.1"/>
    </source>
</evidence>
<evidence type="ECO:0000313" key="2">
    <source>
        <dbReference type="Proteomes" id="UP000189701"/>
    </source>
</evidence>
<dbReference type="Proteomes" id="UP000189701">
    <property type="component" value="Unplaced"/>
</dbReference>
<dbReference type="PANTHER" id="PTHR31111">
    <property type="entry name" value="BNAA05G37150D PROTEIN-RELATED"/>
    <property type="match status" value="1"/>
</dbReference>
<sequence>METHQNCSDDITMEILTFVPAKSVMRFRCVSKTWNTLTRHPDFLRSHFVRSQARPSLLFQLQTNPRKQHCDVETSESELLSLHLDYFCYRGEMVICSNHCNGLVCLYNYNDTQVYLFNVTTKEMKALPPEIFIKKIAHP</sequence>
<dbReference type="InterPro" id="IPR001810">
    <property type="entry name" value="F-box_dom"/>
</dbReference>
<proteinExistence type="predicted"/>
<dbReference type="CDD" id="cd22157">
    <property type="entry name" value="F-box_AtFBW1-like"/>
    <property type="match status" value="1"/>
</dbReference>
<gene>
    <name evidence="3" type="primary">LOC104225488</name>
</gene>
<dbReference type="SMART" id="SM00256">
    <property type="entry name" value="FBOX"/>
    <property type="match status" value="1"/>
</dbReference>
<feature type="domain" description="F-box" evidence="1">
    <location>
        <begin position="7"/>
        <end position="47"/>
    </location>
</feature>
<dbReference type="InterPro" id="IPR036047">
    <property type="entry name" value="F-box-like_dom_sf"/>
</dbReference>